<dbReference type="GO" id="GO:0050660">
    <property type="term" value="F:flavin adenine dinucleotide binding"/>
    <property type="evidence" value="ECO:0007669"/>
    <property type="project" value="TreeGrafter"/>
</dbReference>
<dbReference type="AlphaFoldDB" id="A0A167GK81"/>
<evidence type="ECO:0000259" key="7">
    <source>
        <dbReference type="Pfam" id="PF00205"/>
    </source>
</evidence>
<proteinExistence type="inferred from homology"/>
<dbReference type="GO" id="GO:0000287">
    <property type="term" value="F:magnesium ion binding"/>
    <property type="evidence" value="ECO:0007669"/>
    <property type="project" value="InterPro"/>
</dbReference>
<dbReference type="InterPro" id="IPR029035">
    <property type="entry name" value="DHS-like_NAD/FAD-binding_dom"/>
</dbReference>
<keyword evidence="4" id="KW-0496">Mitochondrion</keyword>
<dbReference type="GO" id="GO:0009097">
    <property type="term" value="P:isoleucine biosynthetic process"/>
    <property type="evidence" value="ECO:0007669"/>
    <property type="project" value="TreeGrafter"/>
</dbReference>
<dbReference type="Gene3D" id="3.40.50.970">
    <property type="match status" value="2"/>
</dbReference>
<dbReference type="Pfam" id="PF00205">
    <property type="entry name" value="TPP_enzyme_M"/>
    <property type="match status" value="1"/>
</dbReference>
<gene>
    <name evidence="10" type="ORF">CALVIDRAFT_522534</name>
</gene>
<dbReference type="Pfam" id="PF02775">
    <property type="entry name" value="TPP_enzyme_C"/>
    <property type="match status" value="1"/>
</dbReference>
<comment type="subcellular location">
    <subcellularLocation>
        <location evidence="1">Mitochondrion</location>
    </subcellularLocation>
</comment>
<reference evidence="10 11" key="1">
    <citation type="journal article" date="2016" name="Mol. Biol. Evol.">
        <title>Comparative Genomics of Early-Diverging Mushroom-Forming Fungi Provides Insights into the Origins of Lignocellulose Decay Capabilities.</title>
        <authorList>
            <person name="Nagy L.G."/>
            <person name="Riley R."/>
            <person name="Tritt A."/>
            <person name="Adam C."/>
            <person name="Daum C."/>
            <person name="Floudas D."/>
            <person name="Sun H."/>
            <person name="Yadav J.S."/>
            <person name="Pangilinan J."/>
            <person name="Larsson K.H."/>
            <person name="Matsuura K."/>
            <person name="Barry K."/>
            <person name="Labutti K."/>
            <person name="Kuo R."/>
            <person name="Ohm R.A."/>
            <person name="Bhattacharya S.S."/>
            <person name="Shirouzu T."/>
            <person name="Yoshinaga Y."/>
            <person name="Martin F.M."/>
            <person name="Grigoriev I.V."/>
            <person name="Hibbett D.S."/>
        </authorList>
    </citation>
    <scope>NUCLEOTIDE SEQUENCE [LARGE SCALE GENOMIC DNA]</scope>
    <source>
        <strain evidence="10 11">TUFC12733</strain>
    </source>
</reference>
<feature type="domain" description="Thiamine pyrophosphate enzyme TPP-binding" evidence="8">
    <location>
        <begin position="415"/>
        <end position="586"/>
    </location>
</feature>
<dbReference type="InterPro" id="IPR045229">
    <property type="entry name" value="TPP_enz"/>
</dbReference>
<evidence type="ECO:0000256" key="1">
    <source>
        <dbReference type="ARBA" id="ARBA00004173"/>
    </source>
</evidence>
<dbReference type="STRING" id="1330018.A0A167GK81"/>
<accession>A0A167GK81</accession>
<evidence type="ECO:0000313" key="11">
    <source>
        <dbReference type="Proteomes" id="UP000076738"/>
    </source>
</evidence>
<dbReference type="GO" id="GO:0003984">
    <property type="term" value="F:acetolactate synthase activity"/>
    <property type="evidence" value="ECO:0007669"/>
    <property type="project" value="TreeGrafter"/>
</dbReference>
<evidence type="ECO:0000259" key="9">
    <source>
        <dbReference type="Pfam" id="PF02776"/>
    </source>
</evidence>
<dbReference type="GO" id="GO:0009099">
    <property type="term" value="P:L-valine biosynthetic process"/>
    <property type="evidence" value="ECO:0007669"/>
    <property type="project" value="TreeGrafter"/>
</dbReference>
<dbReference type="PANTHER" id="PTHR18968:SF164">
    <property type="entry name" value="PYRUVATE DECARBOXYLASE"/>
    <property type="match status" value="1"/>
</dbReference>
<evidence type="ECO:0000256" key="6">
    <source>
        <dbReference type="SAM" id="SignalP"/>
    </source>
</evidence>
<comment type="similarity">
    <text evidence="2 5">Belongs to the TPP enzyme family.</text>
</comment>
<dbReference type="SUPFAM" id="SSF52467">
    <property type="entry name" value="DHS-like NAD/FAD-binding domain"/>
    <property type="match status" value="1"/>
</dbReference>
<feature type="domain" description="Thiamine pyrophosphate enzyme central" evidence="7">
    <location>
        <begin position="210"/>
        <end position="317"/>
    </location>
</feature>
<dbReference type="InterPro" id="IPR029061">
    <property type="entry name" value="THDP-binding"/>
</dbReference>
<keyword evidence="6" id="KW-0732">Signal</keyword>
<sequence length="591" mass="63071">MPYTTSSAFFEVLSLWGITHCFVNLGSDHPSLVEAIAEAKVNGRKIPRIITAQHEFVALSAAQGFYQATGKIAAVILHVDVGMQNAGGAVHNLYRSRTPCIIFAGLSPLTQEDELVGSRNEFIHWVQDNHNQAGIVRDYSKFTYEIRTGRNIAQVMSRALQLATSEPMGPVYLLGAREVMEEVVPAVHINLSHWLPVPAPALPPTAAVTIATLLSEAQSPLLLTTTLGRDIDAIPEVVKLAEALSITVLEATPFIGNFPPAHDLYAGVHWSGQGQNKLLAEADVILVVDSDVPWIPHENKPNPNATIIHIDIDPLKTAMPLFYIPARYRYTASAKEALRQIRLALNLTPELNEKVASRLERAKAARSARLKHLEVDSLEPSAIPNHATVPALLAQLKAALPANSLMLCETITNYGVTATHLAPGPGQYLTSGASSLGWHGGAAVGVGLASAAGLTRAEAESGSKPFICAVTGDGSFMFSVPSTVHAMASRYGVHFLTVILCNGGWRGPKLSTLGVHPHGFASRETAEELGVSFGKPQTQFGELARASAGGGDNVLVARVYQNDLLGETFRKAVAAVQSGKSAVVEVVIPEL</sequence>
<dbReference type="SUPFAM" id="SSF52518">
    <property type="entry name" value="Thiamin diphosphate-binding fold (THDP-binding)"/>
    <property type="match status" value="2"/>
</dbReference>
<feature type="domain" description="Thiamine pyrophosphate enzyme N-terminal TPP-binding" evidence="9">
    <location>
        <begin position="4"/>
        <end position="132"/>
    </location>
</feature>
<evidence type="ECO:0000313" key="10">
    <source>
        <dbReference type="EMBL" id="KZO90647.1"/>
    </source>
</evidence>
<dbReference type="InterPro" id="IPR012000">
    <property type="entry name" value="Thiamin_PyroP_enz_cen_dom"/>
</dbReference>
<dbReference type="Gene3D" id="3.40.50.1220">
    <property type="entry name" value="TPP-binding domain"/>
    <property type="match status" value="1"/>
</dbReference>
<dbReference type="CDD" id="cd07035">
    <property type="entry name" value="TPP_PYR_POX_like"/>
    <property type="match status" value="1"/>
</dbReference>
<dbReference type="Pfam" id="PF02776">
    <property type="entry name" value="TPP_enzyme_N"/>
    <property type="match status" value="1"/>
</dbReference>
<organism evidence="10 11">
    <name type="scientific">Calocera viscosa (strain TUFC12733)</name>
    <dbReference type="NCBI Taxonomy" id="1330018"/>
    <lineage>
        <taxon>Eukaryota</taxon>
        <taxon>Fungi</taxon>
        <taxon>Dikarya</taxon>
        <taxon>Basidiomycota</taxon>
        <taxon>Agaricomycotina</taxon>
        <taxon>Dacrymycetes</taxon>
        <taxon>Dacrymycetales</taxon>
        <taxon>Dacrymycetaceae</taxon>
        <taxon>Calocera</taxon>
    </lineage>
</organism>
<evidence type="ECO:0000259" key="8">
    <source>
        <dbReference type="Pfam" id="PF02775"/>
    </source>
</evidence>
<dbReference type="Proteomes" id="UP000076738">
    <property type="component" value="Unassembled WGS sequence"/>
</dbReference>
<keyword evidence="3 5" id="KW-0786">Thiamine pyrophosphate</keyword>
<name>A0A167GK81_CALVF</name>
<dbReference type="GO" id="GO:0030976">
    <property type="term" value="F:thiamine pyrophosphate binding"/>
    <property type="evidence" value="ECO:0007669"/>
    <property type="project" value="InterPro"/>
</dbReference>
<keyword evidence="11" id="KW-1185">Reference proteome</keyword>
<feature type="chain" id="PRO_5007886910" evidence="6">
    <location>
        <begin position="22"/>
        <end position="591"/>
    </location>
</feature>
<evidence type="ECO:0000256" key="5">
    <source>
        <dbReference type="RuleBase" id="RU362132"/>
    </source>
</evidence>
<dbReference type="GO" id="GO:0005739">
    <property type="term" value="C:mitochondrion"/>
    <property type="evidence" value="ECO:0007669"/>
    <property type="project" value="UniProtKB-SubCell"/>
</dbReference>
<dbReference type="InterPro" id="IPR011766">
    <property type="entry name" value="TPP_enzyme_TPP-bd"/>
</dbReference>
<dbReference type="PANTHER" id="PTHR18968">
    <property type="entry name" value="THIAMINE PYROPHOSPHATE ENZYMES"/>
    <property type="match status" value="1"/>
</dbReference>
<feature type="signal peptide" evidence="6">
    <location>
        <begin position="1"/>
        <end position="21"/>
    </location>
</feature>
<evidence type="ECO:0000256" key="3">
    <source>
        <dbReference type="ARBA" id="ARBA00023052"/>
    </source>
</evidence>
<dbReference type="OrthoDB" id="2867507at2759"/>
<evidence type="ECO:0000256" key="2">
    <source>
        <dbReference type="ARBA" id="ARBA00007812"/>
    </source>
</evidence>
<dbReference type="NCBIfam" id="NF006203">
    <property type="entry name" value="PRK08327.1"/>
    <property type="match status" value="1"/>
</dbReference>
<evidence type="ECO:0000256" key="4">
    <source>
        <dbReference type="ARBA" id="ARBA00023128"/>
    </source>
</evidence>
<dbReference type="InterPro" id="IPR012001">
    <property type="entry name" value="Thiamin_PyroP_enz_TPP-bd_dom"/>
</dbReference>
<protein>
    <submittedName>
        <fullName evidence="10">Thiamine pyrophosphate enzyme</fullName>
    </submittedName>
</protein>
<dbReference type="EMBL" id="KV417337">
    <property type="protein sequence ID" value="KZO90647.1"/>
    <property type="molecule type" value="Genomic_DNA"/>
</dbReference>
<dbReference type="GO" id="GO:0005948">
    <property type="term" value="C:acetolactate synthase complex"/>
    <property type="evidence" value="ECO:0007669"/>
    <property type="project" value="TreeGrafter"/>
</dbReference>